<dbReference type="Pfam" id="PF13602">
    <property type="entry name" value="ADH_zinc_N_2"/>
    <property type="match status" value="1"/>
</dbReference>
<dbReference type="Proteomes" id="UP001144673">
    <property type="component" value="Chromosome 2"/>
</dbReference>
<dbReference type="EMBL" id="JAJHUN010000011">
    <property type="protein sequence ID" value="KAJ4146078.1"/>
    <property type="molecule type" value="Genomic_DNA"/>
</dbReference>
<dbReference type="FunFam" id="3.40.50.720:FF:000209">
    <property type="entry name" value="Polyketide synthase Pks12"/>
    <property type="match status" value="1"/>
</dbReference>
<feature type="domain" description="PKS/mFAS DH" evidence="8">
    <location>
        <begin position="45"/>
        <end position="361"/>
    </location>
</feature>
<dbReference type="RefSeq" id="XP_056049748.1">
    <property type="nucleotide sequence ID" value="XM_056196195.1"/>
</dbReference>
<dbReference type="InterPro" id="IPR029063">
    <property type="entry name" value="SAM-dependent_MTases_sf"/>
</dbReference>
<feature type="active site" description="Proton acceptor; for dehydratase activity" evidence="7">
    <location>
        <position position="77"/>
    </location>
</feature>
<evidence type="ECO:0000256" key="3">
    <source>
        <dbReference type="ARBA" id="ARBA00022553"/>
    </source>
</evidence>
<accession>A0A9W8Q459</accession>
<keyword evidence="2" id="KW-0596">Phosphopantetheine</keyword>
<dbReference type="GO" id="GO:0016491">
    <property type="term" value="F:oxidoreductase activity"/>
    <property type="evidence" value="ECO:0007669"/>
    <property type="project" value="UniProtKB-KW"/>
</dbReference>
<keyword evidence="3" id="KW-0597">Phosphoprotein</keyword>
<comment type="caution">
    <text evidence="9">The sequence shown here is derived from an EMBL/GenBank/DDBJ whole genome shotgun (WGS) entry which is preliminary data.</text>
</comment>
<evidence type="ECO:0000259" key="8">
    <source>
        <dbReference type="PROSITE" id="PS52019"/>
    </source>
</evidence>
<dbReference type="InterPro" id="IPR049551">
    <property type="entry name" value="PKS_DH_C"/>
</dbReference>
<dbReference type="SMART" id="SM00826">
    <property type="entry name" value="PKS_DH"/>
    <property type="match status" value="1"/>
</dbReference>
<evidence type="ECO:0000256" key="4">
    <source>
        <dbReference type="ARBA" id="ARBA00022679"/>
    </source>
</evidence>
<dbReference type="Pfam" id="PF08659">
    <property type="entry name" value="KR"/>
    <property type="match status" value="1"/>
</dbReference>
<dbReference type="CDD" id="cd02440">
    <property type="entry name" value="AdoMet_MTases"/>
    <property type="match status" value="1"/>
</dbReference>
<keyword evidence="6" id="KW-0511">Multifunctional enzyme</keyword>
<keyword evidence="5" id="KW-0560">Oxidoreductase</keyword>
<protein>
    <recommendedName>
        <fullName evidence="8">PKS/mFAS DH domain-containing protein</fullName>
    </recommendedName>
</protein>
<evidence type="ECO:0000256" key="6">
    <source>
        <dbReference type="ARBA" id="ARBA00023268"/>
    </source>
</evidence>
<dbReference type="InterPro" id="IPR050091">
    <property type="entry name" value="PKS_NRPS_Biosynth_Enz"/>
</dbReference>
<dbReference type="GO" id="GO:0004312">
    <property type="term" value="F:fatty acid synthase activity"/>
    <property type="evidence" value="ECO:0007669"/>
    <property type="project" value="TreeGrafter"/>
</dbReference>
<evidence type="ECO:0000256" key="5">
    <source>
        <dbReference type="ARBA" id="ARBA00023002"/>
    </source>
</evidence>
<feature type="region of interest" description="C-terminal hotdog fold" evidence="7">
    <location>
        <begin position="207"/>
        <end position="361"/>
    </location>
</feature>
<dbReference type="GO" id="GO:0006633">
    <property type="term" value="P:fatty acid biosynthetic process"/>
    <property type="evidence" value="ECO:0007669"/>
    <property type="project" value="TreeGrafter"/>
</dbReference>
<comment type="pathway">
    <text evidence="1">Secondary metabolite biosynthesis.</text>
</comment>
<dbReference type="GeneID" id="80892067"/>
<dbReference type="InterPro" id="IPR057326">
    <property type="entry name" value="KR_dom"/>
</dbReference>
<dbReference type="KEGG" id="amus:LMH87_004908"/>
<proteinExistence type="predicted"/>
<dbReference type="SUPFAM" id="SSF53335">
    <property type="entry name" value="S-adenosyl-L-methionine-dependent methyltransferases"/>
    <property type="match status" value="1"/>
</dbReference>
<evidence type="ECO:0000256" key="7">
    <source>
        <dbReference type="PROSITE-ProRule" id="PRU01363"/>
    </source>
</evidence>
<dbReference type="GO" id="GO:0044550">
    <property type="term" value="P:secondary metabolite biosynthetic process"/>
    <property type="evidence" value="ECO:0007669"/>
    <property type="project" value="TreeGrafter"/>
</dbReference>
<dbReference type="Gene3D" id="3.10.129.110">
    <property type="entry name" value="Polyketide synthase dehydratase"/>
    <property type="match status" value="1"/>
</dbReference>
<name>A0A9W8Q459_AKAMU</name>
<dbReference type="InterPro" id="IPR011032">
    <property type="entry name" value="GroES-like_sf"/>
</dbReference>
<evidence type="ECO:0000313" key="9">
    <source>
        <dbReference type="EMBL" id="KAJ4146078.1"/>
    </source>
</evidence>
<dbReference type="InterPro" id="IPR049900">
    <property type="entry name" value="PKS_mFAS_DH"/>
</dbReference>
<evidence type="ECO:0000313" key="10">
    <source>
        <dbReference type="Proteomes" id="UP001144673"/>
    </source>
</evidence>
<dbReference type="SMART" id="SM00822">
    <property type="entry name" value="PKS_KR"/>
    <property type="match status" value="1"/>
</dbReference>
<dbReference type="PANTHER" id="PTHR43775">
    <property type="entry name" value="FATTY ACID SYNTHASE"/>
    <property type="match status" value="1"/>
</dbReference>
<dbReference type="InterPro" id="IPR056501">
    <property type="entry name" value="NAD-bd_HRPKS_sdrA"/>
</dbReference>
<dbReference type="PANTHER" id="PTHR43775:SF29">
    <property type="entry name" value="ASPERFURANONE POLYKETIDE SYNTHASE AFOG-RELATED"/>
    <property type="match status" value="1"/>
</dbReference>
<dbReference type="GO" id="GO:1901336">
    <property type="term" value="P:lactone biosynthetic process"/>
    <property type="evidence" value="ECO:0007669"/>
    <property type="project" value="UniProtKB-ARBA"/>
</dbReference>
<feature type="active site" description="Proton donor; for dehydratase activity" evidence="7">
    <location>
        <position position="272"/>
    </location>
</feature>
<feature type="region of interest" description="N-terminal hotdog fold" evidence="7">
    <location>
        <begin position="45"/>
        <end position="178"/>
    </location>
</feature>
<dbReference type="Pfam" id="PF23114">
    <property type="entry name" value="NAD-bd_HRPKS_sdrA"/>
    <property type="match status" value="1"/>
</dbReference>
<evidence type="ECO:0000256" key="1">
    <source>
        <dbReference type="ARBA" id="ARBA00005179"/>
    </source>
</evidence>
<sequence length="1601" mass="176619">MEKSASFSRDGFLVDIPPYGWNHSHKYWHEGAVGRAHRFMKEPRKDLFGAETPESIPEEPRFRNILRLREVPWMSSHGVQGSFLYPAAGMMIMAIEAMTQKADTTRKIKGYELRDIIISKAMVIPAGDRGIETVLSLKPFRHGSQALTSSWQEFELFSRVEAWELNCSGLIRLEYEPVQKNNVFADEEGSLAKSYAEAFEKTRSECLRPQGAREFYDHLDVIGLSYKGVFRSLSEIRKGDRQSACQLTIPDTKSDMPRQFEYSHVIHPATLDNVIQMALPAYSGIDEELAVAMVPVSIERLYVSAEVPSAPGSVLEGYSSSEVTGFEGGTCSVVVSDTTWQKPLVIFKGLKCKKLEDLNMDSTSSTEKSLRRLGTVLHWQEDATFLDNERTLELFADQVGKYLTVPDRKTYIELEMASLIICKRALKECSAEESEKFQFDFKMFYDYMQHCLHRYRDGKLPYQNEYKSIDWLGMTTEEEEKLLQRVSETSTDGKALVQHGRALPQILRGEVTPLQVLLPNGGLGDFDRAALGSDIWHAQMSWYVDMLAHKNDTMKILEVGAGKARATLPILKKLGGANGTPRFSSYTFTDINVAYFEESTNTLSPWLPFMDFAMLDITEDPTSQGFEEGSYDLIVASKVIHTTGSVSKVLENIKKLLRPTGKLVLTEITAMGKMRAHMIVGTLGGWWCGEQDGRKYGPTLEIDQWDKALRDAGFDGIQVSFSDAPSPDTAVSVIGTGIAGTAEPSVPKEVLLVAPNTLDHDVAQAAITLERELIERGAAVTAMSLTETTALDASKLKRMSCICLVDARTAEGILPSIGQEEWDALKHLIMSIGSMTYITRGATQDSENPSNNLMTGMARTIRSELDEVRLTTVDMESISSLSSRDNIAALLKVFICASQPLDNERRPDWEYAIRQGKHMVQRIIVESNVNEMASAWYGPPKPELLPFKQPGRRLKLGIENPGRLDTLRFDDDQVMNKELGADEIEIEVKAIGLNFKDIMVAMGQLSQPALGLECSGFISRVGSAVKGFAPGDAVLTWKLDTYNSFTRAPAAMVQHIPQGMSVVEAASIPLIYCTVYRALEGAARLRKGESILIHGAAGGVGQAAIIMAQAIGATVFATVSTDAKKKHLMEAYGLPESHIFNSRDSVQFSQAVLRLTNERGVDVVLNSLAGEALRASWRVIARFGRFVELGQRDIVGNTGLDMEPFFRNVSFHSVNLTDFLEHDIDGAAQDLAKVVEMLNQRIIKPVSPINTFPLSRIEEAFRIMQTGAHMGKIVLEVNDDDLVPMLPATAPPVRFSKDGTYVISGGSGGLGRFTATWMVKSGARNIIILSRSGDAKPAVRDLVANLEGAGARAAAWACDVGDELAVRQAAERCQKESWPQIRGIIQGAMTLQDAVYENMTLKQWKDSISPKVNGSWNLHTHMAKDVDFFIMLSSTVGIVGSRGQCNYAAGNTYMDALARHRRSKGLPGCALDLGVMLGVGFLAEDTTDAMRDNMQAWALLGIREREFSGILEAVIRNESTSGVPLPAQLILGLGTGGMMAYATMKYPWWMNDLKFAHVMQIDTQLVSRAADLAQAADAITARLIGKLAKSLMMSAEDIEPT</sequence>
<dbReference type="Pfam" id="PF13489">
    <property type="entry name" value="Methyltransf_23"/>
    <property type="match status" value="1"/>
</dbReference>
<reference evidence="9" key="1">
    <citation type="journal article" date="2023" name="Access Microbiol">
        <title>De-novo genome assembly for Akanthomyces muscarius, a biocontrol agent of insect agricultural pests.</title>
        <authorList>
            <person name="Erdos Z."/>
            <person name="Studholme D.J."/>
            <person name="Raymond B."/>
            <person name="Sharma M."/>
        </authorList>
    </citation>
    <scope>NUCLEOTIDE SEQUENCE</scope>
    <source>
        <strain evidence="9">Ve6</strain>
    </source>
</reference>
<dbReference type="InterPro" id="IPR020807">
    <property type="entry name" value="PKS_DH"/>
</dbReference>
<dbReference type="InterPro" id="IPR013154">
    <property type="entry name" value="ADH-like_N"/>
</dbReference>
<dbReference type="Gene3D" id="3.40.50.720">
    <property type="entry name" value="NAD(P)-binding Rossmann-like Domain"/>
    <property type="match status" value="3"/>
</dbReference>
<keyword evidence="10" id="KW-1185">Reference proteome</keyword>
<dbReference type="Gene3D" id="3.90.180.10">
    <property type="entry name" value="Medium-chain alcohol dehydrogenases, catalytic domain"/>
    <property type="match status" value="1"/>
</dbReference>
<dbReference type="Pfam" id="PF21089">
    <property type="entry name" value="PKS_DH_N"/>
    <property type="match status" value="1"/>
</dbReference>
<dbReference type="InterPro" id="IPR049552">
    <property type="entry name" value="PKS_DH_N"/>
</dbReference>
<dbReference type="InterPro" id="IPR013968">
    <property type="entry name" value="PKS_KR"/>
</dbReference>
<dbReference type="Pfam" id="PF14765">
    <property type="entry name" value="PS-DH"/>
    <property type="match status" value="1"/>
</dbReference>
<dbReference type="PROSITE" id="PS52019">
    <property type="entry name" value="PKS_MFAS_DH"/>
    <property type="match status" value="1"/>
</dbReference>
<dbReference type="Gene3D" id="3.40.50.150">
    <property type="entry name" value="Vaccinia Virus protein VP39"/>
    <property type="match status" value="1"/>
</dbReference>
<dbReference type="SMART" id="SM00829">
    <property type="entry name" value="PKS_ER"/>
    <property type="match status" value="1"/>
</dbReference>
<keyword evidence="4" id="KW-0808">Transferase</keyword>
<dbReference type="SUPFAM" id="SSF50129">
    <property type="entry name" value="GroES-like"/>
    <property type="match status" value="1"/>
</dbReference>
<dbReference type="InterPro" id="IPR036291">
    <property type="entry name" value="NAD(P)-bd_dom_sf"/>
</dbReference>
<dbReference type="SUPFAM" id="SSF51735">
    <property type="entry name" value="NAD(P)-binding Rossmann-fold domains"/>
    <property type="match status" value="2"/>
</dbReference>
<gene>
    <name evidence="9" type="ORF">LMH87_004908</name>
</gene>
<dbReference type="InterPro" id="IPR042104">
    <property type="entry name" value="PKS_dehydratase_sf"/>
</dbReference>
<dbReference type="Pfam" id="PF08240">
    <property type="entry name" value="ADH_N"/>
    <property type="match status" value="1"/>
</dbReference>
<dbReference type="CDD" id="cd05195">
    <property type="entry name" value="enoyl_red"/>
    <property type="match status" value="1"/>
</dbReference>
<organism evidence="9 10">
    <name type="scientific">Akanthomyces muscarius</name>
    <name type="common">Entomopathogenic fungus</name>
    <name type="synonym">Lecanicillium muscarium</name>
    <dbReference type="NCBI Taxonomy" id="2231603"/>
    <lineage>
        <taxon>Eukaryota</taxon>
        <taxon>Fungi</taxon>
        <taxon>Dikarya</taxon>
        <taxon>Ascomycota</taxon>
        <taxon>Pezizomycotina</taxon>
        <taxon>Sordariomycetes</taxon>
        <taxon>Hypocreomycetidae</taxon>
        <taxon>Hypocreales</taxon>
        <taxon>Cordycipitaceae</taxon>
        <taxon>Akanthomyces</taxon>
    </lineage>
</organism>
<evidence type="ECO:0000256" key="2">
    <source>
        <dbReference type="ARBA" id="ARBA00022450"/>
    </source>
</evidence>
<dbReference type="InterPro" id="IPR020843">
    <property type="entry name" value="ER"/>
</dbReference>